<dbReference type="InterPro" id="IPR057982">
    <property type="entry name" value="TPR_NAA35"/>
</dbReference>
<feature type="domain" description="NAA35-like TPR repeats" evidence="5">
    <location>
        <begin position="332"/>
        <end position="635"/>
    </location>
</feature>
<feature type="domain" description="NAA35-like N-terminal" evidence="4">
    <location>
        <begin position="32"/>
        <end position="164"/>
    </location>
</feature>
<evidence type="ECO:0000313" key="6">
    <source>
        <dbReference type="EMBL" id="KAH3661204.1"/>
    </source>
</evidence>
<proteinExistence type="inferred from homology"/>
<dbReference type="Pfam" id="PF25789">
    <property type="entry name" value="TPR_NAA35"/>
    <property type="match status" value="1"/>
</dbReference>
<dbReference type="GeneID" id="70238575"/>
<evidence type="ECO:0000259" key="5">
    <source>
        <dbReference type="Pfam" id="PF25789"/>
    </source>
</evidence>
<dbReference type="InterPro" id="IPR007244">
    <property type="entry name" value="Naa35_N"/>
</dbReference>
<dbReference type="InterPro" id="IPR057983">
    <property type="entry name" value="NAA35-like_N"/>
</dbReference>
<protein>
    <submittedName>
        <fullName evidence="6">Uncharacterized protein</fullName>
    </submittedName>
</protein>
<comment type="subcellular location">
    <subcellularLocation>
        <location evidence="1">Cytoplasm</location>
    </subcellularLocation>
</comment>
<evidence type="ECO:0000256" key="1">
    <source>
        <dbReference type="ARBA" id="ARBA00004496"/>
    </source>
</evidence>
<keyword evidence="7" id="KW-1185">Reference proteome</keyword>
<dbReference type="Proteomes" id="UP000769157">
    <property type="component" value="Unassembled WGS sequence"/>
</dbReference>
<reference evidence="6" key="2">
    <citation type="submission" date="2021-01" db="EMBL/GenBank/DDBJ databases">
        <authorList>
            <person name="Schikora-Tamarit M.A."/>
        </authorList>
    </citation>
    <scope>NUCLEOTIDE SEQUENCE</scope>
    <source>
        <strain evidence="6">CBS6075</strain>
    </source>
</reference>
<comment type="similarity">
    <text evidence="2">Belongs to the MAK10 family.</text>
</comment>
<accession>A0A9P8T0I5</accession>
<evidence type="ECO:0000256" key="3">
    <source>
        <dbReference type="ARBA" id="ARBA00022490"/>
    </source>
</evidence>
<dbReference type="RefSeq" id="XP_046058328.1">
    <property type="nucleotide sequence ID" value="XM_046207915.1"/>
</dbReference>
<dbReference type="OrthoDB" id="269405at2759"/>
<evidence type="ECO:0000259" key="4">
    <source>
        <dbReference type="Pfam" id="PF04112"/>
    </source>
</evidence>
<dbReference type="PANTHER" id="PTHR21373:SF0">
    <property type="entry name" value="N-ALPHA-ACETYLTRANSFERASE 35, NATC AUXILIARY SUBUNIT"/>
    <property type="match status" value="1"/>
</dbReference>
<dbReference type="AlphaFoldDB" id="A0A9P8T0I5"/>
<keyword evidence="3" id="KW-0963">Cytoplasm</keyword>
<dbReference type="EMBL" id="JAEUBE010000487">
    <property type="protein sequence ID" value="KAH3661204.1"/>
    <property type="molecule type" value="Genomic_DNA"/>
</dbReference>
<dbReference type="Pfam" id="PF04112">
    <property type="entry name" value="Mak10"/>
    <property type="match status" value="1"/>
</dbReference>
<reference evidence="6" key="1">
    <citation type="journal article" date="2021" name="Open Biol.">
        <title>Shared evolutionary footprints suggest mitochondrial oxidative damage underlies multiple complex I losses in fungi.</title>
        <authorList>
            <person name="Schikora-Tamarit M.A."/>
            <person name="Marcet-Houben M."/>
            <person name="Nosek J."/>
            <person name="Gabaldon T."/>
        </authorList>
    </citation>
    <scope>NUCLEOTIDE SEQUENCE</scope>
    <source>
        <strain evidence="6">CBS6075</strain>
    </source>
</reference>
<gene>
    <name evidence="6" type="ORF">OGAPHI_006611</name>
</gene>
<comment type="caution">
    <text evidence="6">The sequence shown here is derived from an EMBL/GenBank/DDBJ whole genome shotgun (WGS) entry which is preliminary data.</text>
</comment>
<evidence type="ECO:0000313" key="7">
    <source>
        <dbReference type="Proteomes" id="UP000769157"/>
    </source>
</evidence>
<name>A0A9P8T0I5_9ASCO</name>
<dbReference type="GO" id="GO:0031417">
    <property type="term" value="C:NatC complex"/>
    <property type="evidence" value="ECO:0007669"/>
    <property type="project" value="InterPro"/>
</dbReference>
<sequence length="738" mass="84798">MDVQQQLGVLNIHDYDDITDEFFSIASKIEYGDIAKSKHFKLLEGTHALEVMNPKLDTALLTPEQIDPAVPTLDHAAWVMARLLGCVCAWLDNNSLSVSVLSCHYVEQLILGNPVEGTIENKVLVPFVKAVVQFVNQVLSLGVAGVIYEEEDLNTQTMDLDFAVFESEDVSQTVNGAVQWLETQPKSESASLCIALLSVLDQSLKINSLVQINTELYQGTPKTADFSYIDKAVSLLDTLASPETAKLVDSLPKTACFSTNVQRTLNNRSPPKPLAYASFDQSVASFAKMFVDLRFMTKVFLVRDSIELLDYLNVFMCRRQFTADPDEILGNHIVVRTLMQLFLIRDDQSILGSKHWNISTLLIDIVNKISLQNSKIQQKLSDVDSKEIREGFEKLLTQLEPAFYNFLTSISQNPSRQRQFVNKELIIWDSIQVETENFETGLNSKLNDVFPDSELPAMPLASFVYYLKLSKMADLLFKSIELDLYKDPRELHLGYWQLGNQLEHLIQHIHRLLDLNRLRQTQINNYSKRIKKAKGDKKNKLREQYEIDKEFLPQFERMERYFEFQLVKYEIHKNLTESRVCLFRLLQRFGLLGLPKLCKVSEEILYNLQFKSYQTIGIPQLLPYSEYQHIMRQNVWIHGSLQGSGANYERVLMKQRADRVNLDLRRFEAMVAKLQYPKFMAEAFLDEVKLLKKANIAVQLAFSQVLKAATESSKPEFKVSFEKIGYHLYYPNIKVTTK</sequence>
<dbReference type="PANTHER" id="PTHR21373">
    <property type="entry name" value="GLUCOSE REPRESSIBLE PROTEIN MAK10"/>
    <property type="match status" value="1"/>
</dbReference>
<evidence type="ECO:0000256" key="2">
    <source>
        <dbReference type="ARBA" id="ARBA00006289"/>
    </source>
</evidence>
<organism evidence="6 7">
    <name type="scientific">Ogataea philodendri</name>
    <dbReference type="NCBI Taxonomy" id="1378263"/>
    <lineage>
        <taxon>Eukaryota</taxon>
        <taxon>Fungi</taxon>
        <taxon>Dikarya</taxon>
        <taxon>Ascomycota</taxon>
        <taxon>Saccharomycotina</taxon>
        <taxon>Pichiomycetes</taxon>
        <taxon>Pichiales</taxon>
        <taxon>Pichiaceae</taxon>
        <taxon>Ogataea</taxon>
    </lineage>
</organism>